<dbReference type="RefSeq" id="WP_085492378.1">
    <property type="nucleotide sequence ID" value="NZ_FXAZ01000001.1"/>
</dbReference>
<dbReference type="AlphaFoldDB" id="A0A1X7I1C7"/>
<keyword evidence="2" id="KW-1185">Reference proteome</keyword>
<dbReference type="STRING" id="1852522.SAMN06295960_0054"/>
<dbReference type="OrthoDB" id="2353968at2"/>
<dbReference type="Proteomes" id="UP000193834">
    <property type="component" value="Unassembled WGS sequence"/>
</dbReference>
<name>A0A1X7I1C7_9BACL</name>
<organism evidence="1 2">
    <name type="scientific">Paenibacillus aquistagni</name>
    <dbReference type="NCBI Taxonomy" id="1852522"/>
    <lineage>
        <taxon>Bacteria</taxon>
        <taxon>Bacillati</taxon>
        <taxon>Bacillota</taxon>
        <taxon>Bacilli</taxon>
        <taxon>Bacillales</taxon>
        <taxon>Paenibacillaceae</taxon>
        <taxon>Paenibacillus</taxon>
    </lineage>
</organism>
<sequence length="69" mass="8079">MNSPEEVPVWVWLILIPILVVQGTGLFIHARKSGRFPWLWALWGFMNVPMPTLVYVLFAVKPWRRSKSD</sequence>
<protein>
    <recommendedName>
        <fullName evidence="3">SigmaY antisigma factor component</fullName>
    </recommendedName>
</protein>
<evidence type="ECO:0000313" key="2">
    <source>
        <dbReference type="Proteomes" id="UP000193834"/>
    </source>
</evidence>
<gene>
    <name evidence="1" type="ORF">SAMN06295960_0054</name>
</gene>
<evidence type="ECO:0000313" key="1">
    <source>
        <dbReference type="EMBL" id="SMG08206.1"/>
    </source>
</evidence>
<proteinExistence type="predicted"/>
<accession>A0A1X7I1C7</accession>
<evidence type="ECO:0008006" key="3">
    <source>
        <dbReference type="Google" id="ProtNLM"/>
    </source>
</evidence>
<reference evidence="1 2" key="1">
    <citation type="submission" date="2017-04" db="EMBL/GenBank/DDBJ databases">
        <authorList>
            <person name="Afonso C.L."/>
            <person name="Miller P.J."/>
            <person name="Scott M.A."/>
            <person name="Spackman E."/>
            <person name="Goraichik I."/>
            <person name="Dimitrov K.M."/>
            <person name="Suarez D.L."/>
            <person name="Swayne D.E."/>
        </authorList>
    </citation>
    <scope>NUCLEOTIDE SEQUENCE [LARGE SCALE GENOMIC DNA]</scope>
    <source>
        <strain evidence="1 2">11</strain>
    </source>
</reference>
<dbReference type="EMBL" id="FXAZ01000001">
    <property type="protein sequence ID" value="SMG08206.1"/>
    <property type="molecule type" value="Genomic_DNA"/>
</dbReference>